<evidence type="ECO:0000313" key="2">
    <source>
        <dbReference type="Proteomes" id="UP000504844"/>
    </source>
</evidence>
<name>A0A6M8SXZ3_9NEIS</name>
<sequence>MTQDQLDQLNTMQQVLRGLVASLVQANAVNGTDLAAHLQAFANMPVIEPFAKTMLLDLAVGADSFQTKQAPPQYPAS</sequence>
<proteinExistence type="predicted"/>
<dbReference type="RefSeq" id="WP_173533971.1">
    <property type="nucleotide sequence ID" value="NZ_CP054143.1"/>
</dbReference>
<organism evidence="1 2">
    <name type="scientific">Deefgea piscis</name>
    <dbReference type="NCBI Taxonomy" id="2739061"/>
    <lineage>
        <taxon>Bacteria</taxon>
        <taxon>Pseudomonadati</taxon>
        <taxon>Pseudomonadota</taxon>
        <taxon>Betaproteobacteria</taxon>
        <taxon>Neisseriales</taxon>
        <taxon>Chitinibacteraceae</taxon>
        <taxon>Deefgea</taxon>
    </lineage>
</organism>
<dbReference type="Proteomes" id="UP000504844">
    <property type="component" value="Chromosome"/>
</dbReference>
<gene>
    <name evidence="1" type="ORF">HQN60_12555</name>
</gene>
<protein>
    <submittedName>
        <fullName evidence="1">Uncharacterized protein</fullName>
    </submittedName>
</protein>
<evidence type="ECO:0000313" key="1">
    <source>
        <dbReference type="EMBL" id="QKJ67469.1"/>
    </source>
</evidence>
<keyword evidence="2" id="KW-1185">Reference proteome</keyword>
<accession>A0A6M8SXZ3</accession>
<reference evidence="1 2" key="1">
    <citation type="submission" date="2020-05" db="EMBL/GenBank/DDBJ databases">
        <title>Complete genome sequence of Deefgea sp. D17.</title>
        <authorList>
            <person name="Bae J.-W."/>
            <person name="Han J.E."/>
        </authorList>
    </citation>
    <scope>NUCLEOTIDE SEQUENCE [LARGE SCALE GENOMIC DNA]</scope>
    <source>
        <strain evidence="1 2">D17</strain>
    </source>
</reference>
<dbReference type="AlphaFoldDB" id="A0A6M8SXZ3"/>
<dbReference type="KEGG" id="dee:HQN60_12555"/>
<dbReference type="EMBL" id="CP054143">
    <property type="protein sequence ID" value="QKJ67469.1"/>
    <property type="molecule type" value="Genomic_DNA"/>
</dbReference>